<comment type="caution">
    <text evidence="1">The sequence shown here is derived from an EMBL/GenBank/DDBJ whole genome shotgun (WGS) entry which is preliminary data.</text>
</comment>
<sequence>MSAKSSKQSKQTALPCEVVKKYPGPEQVQLSVVIEVPGRWFNAIPAYEKAKTFPATAVQYSICHQFGNGRNAVKTEAIRFQIEDDVLNAPDHERRLLDSTGPVEQIPPRYL</sequence>
<evidence type="ECO:0000313" key="1">
    <source>
        <dbReference type="EMBL" id="KAK3265618.1"/>
    </source>
</evidence>
<proteinExistence type="predicted"/>
<dbReference type="AlphaFoldDB" id="A0AAE0FTN4"/>
<reference evidence="1 2" key="1">
    <citation type="journal article" date="2015" name="Genome Biol. Evol.">
        <title>Comparative Genomics of a Bacterivorous Green Alga Reveals Evolutionary Causalities and Consequences of Phago-Mixotrophic Mode of Nutrition.</title>
        <authorList>
            <person name="Burns J.A."/>
            <person name="Paasch A."/>
            <person name="Narechania A."/>
            <person name="Kim E."/>
        </authorList>
    </citation>
    <scope>NUCLEOTIDE SEQUENCE [LARGE SCALE GENOMIC DNA]</scope>
    <source>
        <strain evidence="1 2">PLY_AMNH</strain>
    </source>
</reference>
<evidence type="ECO:0000313" key="2">
    <source>
        <dbReference type="Proteomes" id="UP001190700"/>
    </source>
</evidence>
<accession>A0AAE0FTN4</accession>
<gene>
    <name evidence="1" type="ORF">CYMTET_25712</name>
</gene>
<dbReference type="Proteomes" id="UP001190700">
    <property type="component" value="Unassembled WGS sequence"/>
</dbReference>
<organism evidence="1 2">
    <name type="scientific">Cymbomonas tetramitiformis</name>
    <dbReference type="NCBI Taxonomy" id="36881"/>
    <lineage>
        <taxon>Eukaryota</taxon>
        <taxon>Viridiplantae</taxon>
        <taxon>Chlorophyta</taxon>
        <taxon>Pyramimonadophyceae</taxon>
        <taxon>Pyramimonadales</taxon>
        <taxon>Pyramimonadaceae</taxon>
        <taxon>Cymbomonas</taxon>
    </lineage>
</organism>
<name>A0AAE0FTN4_9CHLO</name>
<keyword evidence="2" id="KW-1185">Reference proteome</keyword>
<dbReference type="EMBL" id="LGRX02013794">
    <property type="protein sequence ID" value="KAK3265618.1"/>
    <property type="molecule type" value="Genomic_DNA"/>
</dbReference>
<protein>
    <submittedName>
        <fullName evidence="1">Uncharacterized protein</fullName>
    </submittedName>
</protein>